<feature type="compositionally biased region" description="Polar residues" evidence="6">
    <location>
        <begin position="13"/>
        <end position="25"/>
    </location>
</feature>
<keyword evidence="8" id="KW-1185">Reference proteome</keyword>
<feature type="compositionally biased region" description="Basic and acidic residues" evidence="6">
    <location>
        <begin position="1"/>
        <end position="11"/>
    </location>
</feature>
<dbReference type="OrthoDB" id="412814at2759"/>
<feature type="region of interest" description="Disordered" evidence="6">
    <location>
        <begin position="1"/>
        <end position="41"/>
    </location>
</feature>
<evidence type="ECO:0000256" key="5">
    <source>
        <dbReference type="ARBA" id="ARBA00023004"/>
    </source>
</evidence>
<comment type="similarity">
    <text evidence="1">Belongs to the alkB family.</text>
</comment>
<gene>
    <name evidence="7" type="ORF">FDP41_004177</name>
</gene>
<dbReference type="RefSeq" id="XP_044561595.1">
    <property type="nucleotide sequence ID" value="XM_044707563.1"/>
</dbReference>
<evidence type="ECO:0000256" key="1">
    <source>
        <dbReference type="ARBA" id="ARBA00007879"/>
    </source>
</evidence>
<dbReference type="VEuPathDB" id="AmoebaDB:FDP41_004177"/>
<organism evidence="7 8">
    <name type="scientific">Naegleria fowleri</name>
    <name type="common">Brain eating amoeba</name>
    <dbReference type="NCBI Taxonomy" id="5763"/>
    <lineage>
        <taxon>Eukaryota</taxon>
        <taxon>Discoba</taxon>
        <taxon>Heterolobosea</taxon>
        <taxon>Tetramitia</taxon>
        <taxon>Eutetramitia</taxon>
        <taxon>Vahlkampfiidae</taxon>
        <taxon>Naegleria</taxon>
    </lineage>
</organism>
<comment type="caution">
    <text evidence="7">The sequence shown here is derived from an EMBL/GenBank/DDBJ whole genome shotgun (WGS) entry which is preliminary data.</text>
</comment>
<keyword evidence="4" id="KW-0560">Oxidoreductase</keyword>
<dbReference type="Gene3D" id="2.60.120.590">
    <property type="entry name" value="Alpha-ketoglutarate-dependent dioxygenase AlkB-like"/>
    <property type="match status" value="1"/>
</dbReference>
<dbReference type="Proteomes" id="UP000444721">
    <property type="component" value="Unassembled WGS sequence"/>
</dbReference>
<dbReference type="GO" id="GO:0051213">
    <property type="term" value="F:dioxygenase activity"/>
    <property type="evidence" value="ECO:0007669"/>
    <property type="project" value="UniProtKB-KW"/>
</dbReference>
<sequence length="297" mass="33760">MINSSHDDDQKMFNITSGSSTSQERSPPSPTHSASSSAMSSTSSIVSEEMYSAGNTALDKLNPFRATALSGHHGDSELLPPTLYYIPNFITEEKEQMILKNIYAANSQQWTRLRNRRLQMIGGKPNDKVMFEEGLPKWLTGEFLGLNDLHSFPGNKTINHVLINEYEVGQGIDYHKDGPVYFPMVFIISLESTVMLNFKICERDEDYVDQCPYAKSFSVIAEPRSLLIFTDDIYHYYMHGIDECDSYEITSDVPIANAELLSNKDLAKVGNKIERHKRLSLTCRCVRKTMKKKLFFK</sequence>
<dbReference type="OMA" id="KSPKTKW"/>
<reference evidence="7 8" key="1">
    <citation type="journal article" date="2019" name="Sci. Rep.">
        <title>Nanopore sequencing improves the draft genome of the human pathogenic amoeba Naegleria fowleri.</title>
        <authorList>
            <person name="Liechti N."/>
            <person name="Schurch N."/>
            <person name="Bruggmann R."/>
            <person name="Wittwer M."/>
        </authorList>
    </citation>
    <scope>NUCLEOTIDE SEQUENCE [LARGE SCALE GENOMIC DNA]</scope>
    <source>
        <strain evidence="7 8">ATCC 30894</strain>
    </source>
</reference>
<name>A0A6A5BPZ0_NAEFO</name>
<dbReference type="SUPFAM" id="SSF51197">
    <property type="entry name" value="Clavaminate synthase-like"/>
    <property type="match status" value="1"/>
</dbReference>
<dbReference type="EMBL" id="VFQX01000036">
    <property type="protein sequence ID" value="KAF0976882.1"/>
    <property type="molecule type" value="Genomic_DNA"/>
</dbReference>
<accession>A0A6A5BPZ0</accession>
<evidence type="ECO:0000256" key="6">
    <source>
        <dbReference type="SAM" id="MobiDB-lite"/>
    </source>
</evidence>
<dbReference type="VEuPathDB" id="AmoebaDB:NfTy_068580"/>
<dbReference type="GeneID" id="68111395"/>
<dbReference type="InterPro" id="IPR032862">
    <property type="entry name" value="ALKBH6"/>
</dbReference>
<evidence type="ECO:0000256" key="4">
    <source>
        <dbReference type="ARBA" id="ARBA00023002"/>
    </source>
</evidence>
<dbReference type="AlphaFoldDB" id="A0A6A5BPZ0"/>
<evidence type="ECO:0000256" key="3">
    <source>
        <dbReference type="ARBA" id="ARBA00022964"/>
    </source>
</evidence>
<feature type="compositionally biased region" description="Low complexity" evidence="6">
    <location>
        <begin position="31"/>
        <end position="41"/>
    </location>
</feature>
<dbReference type="GO" id="GO:0046872">
    <property type="term" value="F:metal ion binding"/>
    <property type="evidence" value="ECO:0007669"/>
    <property type="project" value="UniProtKB-KW"/>
</dbReference>
<keyword evidence="3" id="KW-0223">Dioxygenase</keyword>
<dbReference type="PANTHER" id="PTHR46030">
    <property type="entry name" value="ALPHA-KETOGLUTARATE-DEPENDENT DIOXYGENASE ALKB HOMOLOG 6"/>
    <property type="match status" value="1"/>
</dbReference>
<proteinExistence type="inferred from homology"/>
<keyword evidence="5" id="KW-0408">Iron</keyword>
<evidence type="ECO:0000313" key="8">
    <source>
        <dbReference type="Proteomes" id="UP000444721"/>
    </source>
</evidence>
<dbReference type="VEuPathDB" id="AmoebaDB:NF0041920"/>
<dbReference type="InterPro" id="IPR037151">
    <property type="entry name" value="AlkB-like_sf"/>
</dbReference>
<keyword evidence="2" id="KW-0479">Metal-binding</keyword>
<evidence type="ECO:0000313" key="7">
    <source>
        <dbReference type="EMBL" id="KAF0976882.1"/>
    </source>
</evidence>
<protein>
    <submittedName>
        <fullName evidence="7">Uncharacterized protein</fullName>
    </submittedName>
</protein>
<evidence type="ECO:0000256" key="2">
    <source>
        <dbReference type="ARBA" id="ARBA00022723"/>
    </source>
</evidence>
<dbReference type="PANTHER" id="PTHR46030:SF1">
    <property type="entry name" value="ALPHA-KETOGLUTARATE-DEPENDENT DIOXYGENASE ALKB HOMOLOG 6"/>
    <property type="match status" value="1"/>
</dbReference>
<dbReference type="GO" id="GO:0005634">
    <property type="term" value="C:nucleus"/>
    <property type="evidence" value="ECO:0007669"/>
    <property type="project" value="TreeGrafter"/>
</dbReference>